<evidence type="ECO:0000313" key="6">
    <source>
        <dbReference type="EMBL" id="SHI31553.1"/>
    </source>
</evidence>
<feature type="domain" description="NodB homology" evidence="5">
    <location>
        <begin position="120"/>
        <end position="318"/>
    </location>
</feature>
<dbReference type="GO" id="GO:0005975">
    <property type="term" value="P:carbohydrate metabolic process"/>
    <property type="evidence" value="ECO:0007669"/>
    <property type="project" value="InterPro"/>
</dbReference>
<name>A0A1M6A5T9_9ACTN</name>
<dbReference type="Pfam" id="PF01522">
    <property type="entry name" value="Polysacc_deac_1"/>
    <property type="match status" value="1"/>
</dbReference>
<keyword evidence="7" id="KW-1185">Reference proteome</keyword>
<evidence type="ECO:0000259" key="5">
    <source>
        <dbReference type="PROSITE" id="PS51677"/>
    </source>
</evidence>
<evidence type="ECO:0000256" key="4">
    <source>
        <dbReference type="SAM" id="SignalP"/>
    </source>
</evidence>
<evidence type="ECO:0000256" key="2">
    <source>
        <dbReference type="ARBA" id="ARBA00022801"/>
    </source>
</evidence>
<dbReference type="Gene3D" id="3.20.20.370">
    <property type="entry name" value="Glycoside hydrolase/deacetylase"/>
    <property type="match status" value="1"/>
</dbReference>
<dbReference type="PANTHER" id="PTHR10587">
    <property type="entry name" value="GLYCOSYL TRANSFERASE-RELATED"/>
    <property type="match status" value="1"/>
</dbReference>
<dbReference type="InterPro" id="IPR050248">
    <property type="entry name" value="Polysacc_deacetylase_ArnD"/>
</dbReference>
<dbReference type="InterPro" id="IPR011330">
    <property type="entry name" value="Glyco_hydro/deAcase_b/a-brl"/>
</dbReference>
<gene>
    <name evidence="6" type="ORF">SAMN02745244_00104</name>
</gene>
<dbReference type="EMBL" id="FQZG01000003">
    <property type="protein sequence ID" value="SHI31553.1"/>
    <property type="molecule type" value="Genomic_DNA"/>
</dbReference>
<organism evidence="6 7">
    <name type="scientific">Tessaracoccus bendigoensis DSM 12906</name>
    <dbReference type="NCBI Taxonomy" id="1123357"/>
    <lineage>
        <taxon>Bacteria</taxon>
        <taxon>Bacillati</taxon>
        <taxon>Actinomycetota</taxon>
        <taxon>Actinomycetes</taxon>
        <taxon>Propionibacteriales</taxon>
        <taxon>Propionibacteriaceae</taxon>
        <taxon>Tessaracoccus</taxon>
    </lineage>
</organism>
<dbReference type="RefSeq" id="WP_084189233.1">
    <property type="nucleotide sequence ID" value="NZ_FQZG01000003.1"/>
</dbReference>
<feature type="chain" id="PRO_5039233324" evidence="4">
    <location>
        <begin position="26"/>
        <end position="321"/>
    </location>
</feature>
<accession>A0A1M6A5T9</accession>
<dbReference type="AlphaFoldDB" id="A0A1M6A5T9"/>
<dbReference type="GO" id="GO:0016810">
    <property type="term" value="F:hydrolase activity, acting on carbon-nitrogen (but not peptide) bonds"/>
    <property type="evidence" value="ECO:0007669"/>
    <property type="project" value="InterPro"/>
</dbReference>
<dbReference type="GO" id="GO:0046872">
    <property type="term" value="F:metal ion binding"/>
    <property type="evidence" value="ECO:0007669"/>
    <property type="project" value="UniProtKB-KW"/>
</dbReference>
<evidence type="ECO:0000256" key="1">
    <source>
        <dbReference type="ARBA" id="ARBA00022723"/>
    </source>
</evidence>
<dbReference type="OrthoDB" id="3173508at2"/>
<dbReference type="PROSITE" id="PS51677">
    <property type="entry name" value="NODB"/>
    <property type="match status" value="1"/>
</dbReference>
<sequence>MLTTRAARILPGCLGILAVTLSACAPVTTPAAPAPSETATASSASPSVSPSVTATTNPSATLTPSATVTPTSSTSPSTTFTGDPAVLIPGRNHIGAASDYVYPAELVQQWLEGEVKPTEKIVFLTFDDGPNHSTTPVILDALEKAGVHATFFVVGSMLDEAPELLKQEIDQGNAVSLHSWSHDYKKLYPGRHGDEDRIADEYTKTLAKVREILGPDFNTESWRYPGGHMSWKGLSPADEYLKSQGVSWIDWNADTRDSAPKKERPTTIDALVHNATAPIRDGYHVAVILGHDTPDKALTSKSVPAMIEAYAAAGYKFGVIS</sequence>
<reference evidence="6 7" key="1">
    <citation type="submission" date="2016-11" db="EMBL/GenBank/DDBJ databases">
        <authorList>
            <person name="Jaros S."/>
            <person name="Januszkiewicz K."/>
            <person name="Wedrychowicz H."/>
        </authorList>
    </citation>
    <scope>NUCLEOTIDE SEQUENCE [LARGE SCALE GENOMIC DNA]</scope>
    <source>
        <strain evidence="6 7">DSM 12906</strain>
    </source>
</reference>
<protein>
    <submittedName>
        <fullName evidence="6">Peptidoglycan/xylan/chitin deacetylase, PgdA/CDA1 family</fullName>
    </submittedName>
</protein>
<keyword evidence="2" id="KW-0378">Hydrolase</keyword>
<feature type="signal peptide" evidence="4">
    <location>
        <begin position="1"/>
        <end position="25"/>
    </location>
</feature>
<keyword evidence="1" id="KW-0479">Metal-binding</keyword>
<proteinExistence type="predicted"/>
<dbReference type="STRING" id="1123357.SAMN02745244_00104"/>
<dbReference type="SUPFAM" id="SSF88713">
    <property type="entry name" value="Glycoside hydrolase/deacetylase"/>
    <property type="match status" value="1"/>
</dbReference>
<feature type="compositionally biased region" description="Low complexity" evidence="3">
    <location>
        <begin position="30"/>
        <end position="81"/>
    </location>
</feature>
<dbReference type="PROSITE" id="PS51257">
    <property type="entry name" value="PROKAR_LIPOPROTEIN"/>
    <property type="match status" value="1"/>
</dbReference>
<feature type="region of interest" description="Disordered" evidence="3">
    <location>
        <begin position="30"/>
        <end position="84"/>
    </location>
</feature>
<evidence type="ECO:0000256" key="3">
    <source>
        <dbReference type="SAM" id="MobiDB-lite"/>
    </source>
</evidence>
<dbReference type="PANTHER" id="PTHR10587:SF133">
    <property type="entry name" value="CHITIN DEACETYLASE 1-RELATED"/>
    <property type="match status" value="1"/>
</dbReference>
<evidence type="ECO:0000313" key="7">
    <source>
        <dbReference type="Proteomes" id="UP000184512"/>
    </source>
</evidence>
<dbReference type="InterPro" id="IPR002509">
    <property type="entry name" value="NODB_dom"/>
</dbReference>
<dbReference type="Proteomes" id="UP000184512">
    <property type="component" value="Unassembled WGS sequence"/>
</dbReference>
<keyword evidence="4" id="KW-0732">Signal</keyword>
<dbReference type="GO" id="GO:0016020">
    <property type="term" value="C:membrane"/>
    <property type="evidence" value="ECO:0007669"/>
    <property type="project" value="TreeGrafter"/>
</dbReference>